<dbReference type="SUPFAM" id="SSF52777">
    <property type="entry name" value="CoA-dependent acyltransferases"/>
    <property type="match status" value="1"/>
</dbReference>
<dbReference type="Pfam" id="PF00364">
    <property type="entry name" value="Biotin_lipoyl"/>
    <property type="match status" value="1"/>
</dbReference>
<dbReference type="FunFam" id="4.10.320.10:FF:000002">
    <property type="entry name" value="Dihydrolipoamide acetyltransferase component of pyruvate dehydrogenase complex"/>
    <property type="match status" value="1"/>
</dbReference>
<dbReference type="GO" id="GO:0016407">
    <property type="term" value="F:acetyltransferase activity"/>
    <property type="evidence" value="ECO:0007669"/>
    <property type="project" value="TreeGrafter"/>
</dbReference>
<dbReference type="PROSITE" id="PS51826">
    <property type="entry name" value="PSBD"/>
    <property type="match status" value="1"/>
</dbReference>
<dbReference type="GO" id="GO:0043754">
    <property type="term" value="F:dihydrolipoamide branched chain acyltransferase activity"/>
    <property type="evidence" value="ECO:0007669"/>
    <property type="project" value="UniProtKB-EC"/>
</dbReference>
<dbReference type="CDD" id="cd06849">
    <property type="entry name" value="lipoyl_domain"/>
    <property type="match status" value="1"/>
</dbReference>
<dbReference type="SUPFAM" id="SSF51230">
    <property type="entry name" value="Single hybrid motif"/>
    <property type="match status" value="1"/>
</dbReference>
<dbReference type="InterPro" id="IPR004167">
    <property type="entry name" value="PSBD"/>
</dbReference>
<dbReference type="EC" id="2.3.1.-" evidence="10"/>
<dbReference type="EMBL" id="JANBVO010000015">
    <property type="protein sequence ID" value="KAJ9145076.1"/>
    <property type="molecule type" value="Genomic_DNA"/>
</dbReference>
<dbReference type="FunFam" id="2.40.50.100:FF:000013">
    <property type="entry name" value="Dihydrolipoamide acetyltransferase component of pyruvate dehydrogenase complex"/>
    <property type="match status" value="1"/>
</dbReference>
<evidence type="ECO:0000256" key="7">
    <source>
        <dbReference type="ARBA" id="ARBA00023128"/>
    </source>
</evidence>
<dbReference type="Gene3D" id="3.30.559.10">
    <property type="entry name" value="Chloramphenicol acetyltransferase-like domain"/>
    <property type="match status" value="1"/>
</dbReference>
<dbReference type="Pfam" id="PF02817">
    <property type="entry name" value="E3_binding"/>
    <property type="match status" value="1"/>
</dbReference>
<keyword evidence="6" id="KW-0809">Transit peptide</keyword>
<keyword evidence="14" id="KW-0670">Pyruvate</keyword>
<keyword evidence="5 10" id="KW-0450">Lipoyl</keyword>
<feature type="region of interest" description="Disordered" evidence="11">
    <location>
        <begin position="232"/>
        <end position="256"/>
    </location>
</feature>
<comment type="catalytic activity">
    <reaction evidence="9">
        <text>N(6)-[(R)-dihydrolipoyl]-L-lysyl-[protein] + 2-methylpropanoyl-CoA = N(6)-[(R)-S(8)-2-methylpropanoyldihydrolipoyl]-L-lysyl-[protein] + CoA</text>
        <dbReference type="Rhea" id="RHEA:18865"/>
        <dbReference type="Rhea" id="RHEA-COMP:10475"/>
        <dbReference type="Rhea" id="RHEA-COMP:10497"/>
        <dbReference type="ChEBI" id="CHEBI:57287"/>
        <dbReference type="ChEBI" id="CHEBI:57338"/>
        <dbReference type="ChEBI" id="CHEBI:83100"/>
        <dbReference type="ChEBI" id="CHEBI:83142"/>
        <dbReference type="EC" id="2.3.1.168"/>
    </reaction>
    <physiologicalReaction direction="left-to-right" evidence="9">
        <dbReference type="Rhea" id="RHEA:18866"/>
    </physiologicalReaction>
</comment>
<feature type="region of interest" description="Disordered" evidence="11">
    <location>
        <begin position="127"/>
        <end position="188"/>
    </location>
</feature>
<dbReference type="AlphaFoldDB" id="A0AA38RNM1"/>
<dbReference type="PROSITE" id="PS00189">
    <property type="entry name" value="LIPOYL"/>
    <property type="match status" value="1"/>
</dbReference>
<dbReference type="Gene3D" id="4.10.320.10">
    <property type="entry name" value="E3-binding domain"/>
    <property type="match status" value="1"/>
</dbReference>
<dbReference type="GO" id="GO:0045333">
    <property type="term" value="P:cellular respiration"/>
    <property type="evidence" value="ECO:0007669"/>
    <property type="project" value="UniProtKB-ARBA"/>
</dbReference>
<comment type="cofactor">
    <cofactor evidence="1 10">
        <name>(R)-lipoate</name>
        <dbReference type="ChEBI" id="CHEBI:83088"/>
    </cofactor>
</comment>
<reference evidence="14" key="1">
    <citation type="submission" date="2022-07" db="EMBL/GenBank/DDBJ databases">
        <title>Fungi with potential for degradation of polypropylene.</title>
        <authorList>
            <person name="Gostincar C."/>
        </authorList>
    </citation>
    <scope>NUCLEOTIDE SEQUENCE</scope>
    <source>
        <strain evidence="14">EXF-13308</strain>
    </source>
</reference>
<evidence type="ECO:0000256" key="1">
    <source>
        <dbReference type="ARBA" id="ARBA00001938"/>
    </source>
</evidence>
<evidence type="ECO:0000256" key="3">
    <source>
        <dbReference type="ARBA" id="ARBA00007317"/>
    </source>
</evidence>
<evidence type="ECO:0000256" key="9">
    <source>
        <dbReference type="ARBA" id="ARBA00051775"/>
    </source>
</evidence>
<dbReference type="InterPro" id="IPR003016">
    <property type="entry name" value="2-oxoA_DH_lipoyl-BS"/>
</dbReference>
<gene>
    <name evidence="14" type="ORF">NKR23_g5706</name>
</gene>
<evidence type="ECO:0000313" key="15">
    <source>
        <dbReference type="Proteomes" id="UP001174694"/>
    </source>
</evidence>
<comment type="subcellular location">
    <subcellularLocation>
        <location evidence="2">Mitochondrion matrix</location>
    </subcellularLocation>
</comment>
<dbReference type="InterPro" id="IPR001078">
    <property type="entry name" value="2-oxoacid_DH_actylTfrase"/>
</dbReference>
<sequence>MFLKRHGGSAMLMRISSISLNRMTRPTCILQSYSQNNGRSFGSTSRLNALRPYLLADIGEGITECQIISWAVKQGDTVKQFDPICEVQSDKASVEITSRFDGTIKKLHYEEGDVAKVGSTLLDIDVSDGDEVHDAPSTPAKLMQDDNEEEEPVDSEPHHEDVAASPRVPGTDSSSIEPRRGDSSPSLASLLATPAVRRLLREHDINIADVRGTGKDGRVLKHDVARYVESQVNFSQHEKQETPPSSSAPDTPGVDRKVALSPIQSQMFKSMTASLSIPHFLYTHTVDLTLLADLVRHHREDTTLASRLTDIAGARVKLTLLPFVLKAISQAVNRFPVVNSSLHMDEPSKERPGFLIKNSHHFGLAVDTPNGLLVPVVRNVQNHSVLTLASEISRLAQLAKASKLSPDDMKGASLVVSNIGSIGGNVVGPVILSPMTTTMAIGQMEEVPAFETDKEGVERIVKKKRAVLNWSADHRILDGATMARCAQEVAMCLERPELLGLALK</sequence>
<keyword evidence="7" id="KW-0496">Mitochondrion</keyword>
<feature type="domain" description="Peripheral subunit-binding (PSBD)" evidence="13">
    <location>
        <begin position="191"/>
        <end position="228"/>
    </location>
</feature>
<dbReference type="Gene3D" id="2.40.50.100">
    <property type="match status" value="1"/>
</dbReference>
<organism evidence="14 15">
    <name type="scientific">Pleurostoma richardsiae</name>
    <dbReference type="NCBI Taxonomy" id="41990"/>
    <lineage>
        <taxon>Eukaryota</taxon>
        <taxon>Fungi</taxon>
        <taxon>Dikarya</taxon>
        <taxon>Ascomycota</taxon>
        <taxon>Pezizomycotina</taxon>
        <taxon>Sordariomycetes</taxon>
        <taxon>Sordariomycetidae</taxon>
        <taxon>Calosphaeriales</taxon>
        <taxon>Pleurostomataceae</taxon>
        <taxon>Pleurostoma</taxon>
    </lineage>
</organism>
<feature type="domain" description="Lipoyl-binding" evidence="12">
    <location>
        <begin position="50"/>
        <end position="125"/>
    </location>
</feature>
<evidence type="ECO:0000256" key="4">
    <source>
        <dbReference type="ARBA" id="ARBA00022679"/>
    </source>
</evidence>
<dbReference type="PANTHER" id="PTHR43178:SF5">
    <property type="entry name" value="LIPOAMIDE ACYLTRANSFERASE COMPONENT OF BRANCHED-CHAIN ALPHA-KETO ACID DEHYDROGENASE COMPLEX, MITOCHONDRIAL"/>
    <property type="match status" value="1"/>
</dbReference>
<proteinExistence type="inferred from homology"/>
<evidence type="ECO:0000256" key="11">
    <source>
        <dbReference type="SAM" id="MobiDB-lite"/>
    </source>
</evidence>
<keyword evidence="15" id="KW-1185">Reference proteome</keyword>
<keyword evidence="8 10" id="KW-0012">Acyltransferase</keyword>
<dbReference type="GO" id="GO:0031405">
    <property type="term" value="F:lipoic acid binding"/>
    <property type="evidence" value="ECO:0007669"/>
    <property type="project" value="TreeGrafter"/>
</dbReference>
<dbReference type="GO" id="GO:0005829">
    <property type="term" value="C:cytosol"/>
    <property type="evidence" value="ECO:0007669"/>
    <property type="project" value="UniProtKB-ARBA"/>
</dbReference>
<dbReference type="FunFam" id="3.30.559.10:FF:000007">
    <property type="entry name" value="Dihydrolipoamide acetyltransferase component of pyruvate dehydrogenase complex"/>
    <property type="match status" value="1"/>
</dbReference>
<dbReference type="PANTHER" id="PTHR43178">
    <property type="entry name" value="DIHYDROLIPOAMIDE ACETYLTRANSFERASE COMPONENT OF PYRUVATE DEHYDROGENASE COMPLEX"/>
    <property type="match status" value="1"/>
</dbReference>
<evidence type="ECO:0000256" key="2">
    <source>
        <dbReference type="ARBA" id="ARBA00004305"/>
    </source>
</evidence>
<evidence type="ECO:0000259" key="12">
    <source>
        <dbReference type="PROSITE" id="PS50968"/>
    </source>
</evidence>
<dbReference type="InterPro" id="IPR050743">
    <property type="entry name" value="2-oxoacid_DH_E2_comp"/>
</dbReference>
<accession>A0AA38RNM1</accession>
<protein>
    <recommendedName>
        <fullName evidence="10">Dihydrolipoamide acetyltransferase component of pyruvate dehydrogenase complex</fullName>
        <ecNumber evidence="10">2.3.1.-</ecNumber>
    </recommendedName>
</protein>
<evidence type="ECO:0000256" key="5">
    <source>
        <dbReference type="ARBA" id="ARBA00022823"/>
    </source>
</evidence>
<dbReference type="GO" id="GO:0005759">
    <property type="term" value="C:mitochondrial matrix"/>
    <property type="evidence" value="ECO:0007669"/>
    <property type="project" value="UniProtKB-SubCell"/>
</dbReference>
<evidence type="ECO:0000259" key="13">
    <source>
        <dbReference type="PROSITE" id="PS51826"/>
    </source>
</evidence>
<keyword evidence="4 10" id="KW-0808">Transferase</keyword>
<dbReference type="SUPFAM" id="SSF47005">
    <property type="entry name" value="Peripheral subunit-binding domain of 2-oxo acid dehydrogenase complex"/>
    <property type="match status" value="1"/>
</dbReference>
<evidence type="ECO:0000313" key="14">
    <source>
        <dbReference type="EMBL" id="KAJ9145076.1"/>
    </source>
</evidence>
<comment type="caution">
    <text evidence="14">The sequence shown here is derived from an EMBL/GenBank/DDBJ whole genome shotgun (WGS) entry which is preliminary data.</text>
</comment>
<dbReference type="PROSITE" id="PS50968">
    <property type="entry name" value="BIOTINYL_LIPOYL"/>
    <property type="match status" value="1"/>
</dbReference>
<name>A0AA38RNM1_9PEZI</name>
<feature type="compositionally biased region" description="Acidic residues" evidence="11">
    <location>
        <begin position="145"/>
        <end position="154"/>
    </location>
</feature>
<comment type="similarity">
    <text evidence="3 10">Belongs to the 2-oxoacid dehydrogenase family.</text>
</comment>
<dbReference type="InterPro" id="IPR023213">
    <property type="entry name" value="CAT-like_dom_sf"/>
</dbReference>
<evidence type="ECO:0000256" key="6">
    <source>
        <dbReference type="ARBA" id="ARBA00022946"/>
    </source>
</evidence>
<dbReference type="InterPro" id="IPR000089">
    <property type="entry name" value="Biotin_lipoyl"/>
</dbReference>
<dbReference type="InterPro" id="IPR036625">
    <property type="entry name" value="E3-bd_dom_sf"/>
</dbReference>
<dbReference type="Proteomes" id="UP001174694">
    <property type="component" value="Unassembled WGS sequence"/>
</dbReference>
<evidence type="ECO:0000256" key="8">
    <source>
        <dbReference type="ARBA" id="ARBA00023315"/>
    </source>
</evidence>
<evidence type="ECO:0000256" key="10">
    <source>
        <dbReference type="RuleBase" id="RU003423"/>
    </source>
</evidence>
<dbReference type="Pfam" id="PF00198">
    <property type="entry name" value="2-oxoacid_dh"/>
    <property type="match status" value="1"/>
</dbReference>
<dbReference type="InterPro" id="IPR011053">
    <property type="entry name" value="Single_hybrid_motif"/>
</dbReference>